<dbReference type="EC" id="2.3.2.26" evidence="3"/>
<feature type="domain" description="HECT" evidence="8">
    <location>
        <begin position="17"/>
        <end position="170"/>
    </location>
</feature>
<evidence type="ECO:0000313" key="9">
    <source>
        <dbReference type="EMBL" id="CAD7443154.1"/>
    </source>
</evidence>
<accession>A0A7R9EY70</accession>
<dbReference type="GO" id="GO:0019871">
    <property type="term" value="F:sodium channel inhibitor activity"/>
    <property type="evidence" value="ECO:0007669"/>
    <property type="project" value="TreeGrafter"/>
</dbReference>
<name>A0A7R9EY70_9NEOP</name>
<evidence type="ECO:0000259" key="8">
    <source>
        <dbReference type="PROSITE" id="PS50237"/>
    </source>
</evidence>
<dbReference type="GO" id="GO:0061630">
    <property type="term" value="F:ubiquitin protein ligase activity"/>
    <property type="evidence" value="ECO:0007669"/>
    <property type="project" value="UniProtKB-EC"/>
</dbReference>
<feature type="active site" description="Glycyl thioester intermediate" evidence="7">
    <location>
        <position position="138"/>
    </location>
</feature>
<keyword evidence="4" id="KW-0808">Transferase</keyword>
<evidence type="ECO:0000256" key="5">
    <source>
        <dbReference type="ARBA" id="ARBA00022737"/>
    </source>
</evidence>
<sequence>MLSSTAEDGEIEVRISQEQMQAFLEGFNGLVPLALVKIFDEHELELLMCGIQNIDVKDWKLNTVYKGDYHPNNITVQWFWRVVLSFSNEMRARLLQFVTGTSRVPMNGFKELYGSNGPQLFTIEKWGQPENFPRAHTCFNRLDLPPYESYQQLRDKLIKAIEGSQGFAGVD</sequence>
<dbReference type="GO" id="GO:0005737">
    <property type="term" value="C:cytoplasm"/>
    <property type="evidence" value="ECO:0007669"/>
    <property type="project" value="TreeGrafter"/>
</dbReference>
<dbReference type="FunFam" id="3.30.2410.10:FF:000001">
    <property type="entry name" value="E3 ubiquitin-protein ligase NEDD4-like"/>
    <property type="match status" value="1"/>
</dbReference>
<evidence type="ECO:0000256" key="4">
    <source>
        <dbReference type="ARBA" id="ARBA00022679"/>
    </source>
</evidence>
<reference evidence="9" key="1">
    <citation type="submission" date="2020-11" db="EMBL/GenBank/DDBJ databases">
        <authorList>
            <person name="Tran Van P."/>
        </authorList>
    </citation>
    <scope>NUCLEOTIDE SEQUENCE</scope>
</reference>
<dbReference type="GO" id="GO:0009966">
    <property type="term" value="P:regulation of signal transduction"/>
    <property type="evidence" value="ECO:0007669"/>
    <property type="project" value="UniProtKB-ARBA"/>
</dbReference>
<keyword evidence="5" id="KW-0677">Repeat</keyword>
<dbReference type="PANTHER" id="PTHR11254">
    <property type="entry name" value="HECT DOMAIN UBIQUITIN-PROTEIN LIGASE"/>
    <property type="match status" value="1"/>
</dbReference>
<dbReference type="GO" id="GO:0048814">
    <property type="term" value="P:regulation of dendrite morphogenesis"/>
    <property type="evidence" value="ECO:0007669"/>
    <property type="project" value="TreeGrafter"/>
</dbReference>
<dbReference type="InterPro" id="IPR000569">
    <property type="entry name" value="HECT_dom"/>
</dbReference>
<evidence type="ECO:0000256" key="2">
    <source>
        <dbReference type="ARBA" id="ARBA00004906"/>
    </source>
</evidence>
<dbReference type="InterPro" id="IPR050409">
    <property type="entry name" value="E3_ubiq-protein_ligase"/>
</dbReference>
<dbReference type="SMART" id="SM00119">
    <property type="entry name" value="HECTc"/>
    <property type="match status" value="1"/>
</dbReference>
<comment type="catalytic activity">
    <reaction evidence="1">
        <text>S-ubiquitinyl-[E2 ubiquitin-conjugating enzyme]-L-cysteine + [acceptor protein]-L-lysine = [E2 ubiquitin-conjugating enzyme]-L-cysteine + N(6)-ubiquitinyl-[acceptor protein]-L-lysine.</text>
        <dbReference type="EC" id="2.3.2.26"/>
    </reaction>
</comment>
<dbReference type="PROSITE" id="PS50237">
    <property type="entry name" value="HECT"/>
    <property type="match status" value="1"/>
</dbReference>
<gene>
    <name evidence="9" type="ORF">TBIB3V08_LOCUS5565</name>
</gene>
<evidence type="ECO:0000256" key="1">
    <source>
        <dbReference type="ARBA" id="ARBA00000885"/>
    </source>
</evidence>
<evidence type="ECO:0000256" key="6">
    <source>
        <dbReference type="ARBA" id="ARBA00022786"/>
    </source>
</evidence>
<dbReference type="GO" id="GO:0006511">
    <property type="term" value="P:ubiquitin-dependent protein catabolic process"/>
    <property type="evidence" value="ECO:0007669"/>
    <property type="project" value="TreeGrafter"/>
</dbReference>
<keyword evidence="6 7" id="KW-0833">Ubl conjugation pathway</keyword>
<comment type="pathway">
    <text evidence="2">Protein modification; protein ubiquitination.</text>
</comment>
<dbReference type="SUPFAM" id="SSF56204">
    <property type="entry name" value="Hect, E3 ligase catalytic domain"/>
    <property type="match status" value="1"/>
</dbReference>
<evidence type="ECO:0000256" key="7">
    <source>
        <dbReference type="PROSITE-ProRule" id="PRU00104"/>
    </source>
</evidence>
<dbReference type="EMBL" id="OD566009">
    <property type="protein sequence ID" value="CAD7443154.1"/>
    <property type="molecule type" value="Genomic_DNA"/>
</dbReference>
<dbReference type="InterPro" id="IPR035983">
    <property type="entry name" value="Hect_E3_ubiquitin_ligase"/>
</dbReference>
<protein>
    <recommendedName>
        <fullName evidence="3">HECT-type E3 ubiquitin transferase</fullName>
        <ecNumber evidence="3">2.3.2.26</ecNumber>
    </recommendedName>
</protein>
<dbReference type="Pfam" id="PF00632">
    <property type="entry name" value="HECT"/>
    <property type="match status" value="1"/>
</dbReference>
<organism evidence="9">
    <name type="scientific">Timema bartmani</name>
    <dbReference type="NCBI Taxonomy" id="61472"/>
    <lineage>
        <taxon>Eukaryota</taxon>
        <taxon>Metazoa</taxon>
        <taxon>Ecdysozoa</taxon>
        <taxon>Arthropoda</taxon>
        <taxon>Hexapoda</taxon>
        <taxon>Insecta</taxon>
        <taxon>Pterygota</taxon>
        <taxon>Neoptera</taxon>
        <taxon>Polyneoptera</taxon>
        <taxon>Phasmatodea</taxon>
        <taxon>Timematodea</taxon>
        <taxon>Timematoidea</taxon>
        <taxon>Timematidae</taxon>
        <taxon>Timema</taxon>
    </lineage>
</organism>
<dbReference type="AlphaFoldDB" id="A0A7R9EY70"/>
<dbReference type="GO" id="GO:0016567">
    <property type="term" value="P:protein ubiquitination"/>
    <property type="evidence" value="ECO:0007669"/>
    <property type="project" value="UniProtKB-ARBA"/>
</dbReference>
<dbReference type="Gene3D" id="3.30.2410.10">
    <property type="entry name" value="Hect, E3 ligase catalytic domain"/>
    <property type="match status" value="1"/>
</dbReference>
<evidence type="ECO:0000256" key="3">
    <source>
        <dbReference type="ARBA" id="ARBA00012485"/>
    </source>
</evidence>
<proteinExistence type="predicted"/>
<dbReference type="PANTHER" id="PTHR11254:SF440">
    <property type="entry name" value="E3 UBIQUITIN-PROTEIN LIGASE NEDD-4"/>
    <property type="match status" value="1"/>
</dbReference>